<dbReference type="InterPro" id="IPR052704">
    <property type="entry name" value="ECF_Sigma-70_Domain"/>
</dbReference>
<comment type="caution">
    <text evidence="8">The sequence shown here is derived from an EMBL/GenBank/DDBJ whole genome shotgun (WGS) entry which is preliminary data.</text>
</comment>
<dbReference type="RefSeq" id="WP_310913349.1">
    <property type="nucleotide sequence ID" value="NZ_JAVLVT010000008.1"/>
</dbReference>
<dbReference type="PANTHER" id="PTHR30173">
    <property type="entry name" value="SIGMA 19 FACTOR"/>
    <property type="match status" value="1"/>
</dbReference>
<evidence type="ECO:0000256" key="2">
    <source>
        <dbReference type="ARBA" id="ARBA00011344"/>
    </source>
</evidence>
<dbReference type="Gene3D" id="3.10.450.50">
    <property type="match status" value="1"/>
</dbReference>
<proteinExistence type="inferred from homology"/>
<evidence type="ECO:0000256" key="4">
    <source>
        <dbReference type="ARBA" id="ARBA00023082"/>
    </source>
</evidence>
<dbReference type="InterPro" id="IPR013249">
    <property type="entry name" value="RNA_pol_sigma70_r4_t2"/>
</dbReference>
<dbReference type="NCBIfam" id="TIGR02937">
    <property type="entry name" value="sigma70-ECF"/>
    <property type="match status" value="1"/>
</dbReference>
<dbReference type="InterPro" id="IPR007627">
    <property type="entry name" value="RNA_pol_sigma70_r2"/>
</dbReference>
<evidence type="ECO:0000259" key="7">
    <source>
        <dbReference type="Pfam" id="PF08281"/>
    </source>
</evidence>
<dbReference type="SUPFAM" id="SSF54427">
    <property type="entry name" value="NTF2-like"/>
    <property type="match status" value="1"/>
</dbReference>
<evidence type="ECO:0000313" key="9">
    <source>
        <dbReference type="Proteomes" id="UP001250214"/>
    </source>
</evidence>
<gene>
    <name evidence="8" type="ORF">RIF23_15965</name>
</gene>
<dbReference type="SUPFAM" id="SSF88659">
    <property type="entry name" value="Sigma3 and sigma4 domains of RNA polymerase sigma factors"/>
    <property type="match status" value="1"/>
</dbReference>
<evidence type="ECO:0000256" key="1">
    <source>
        <dbReference type="ARBA" id="ARBA00010641"/>
    </source>
</evidence>
<protein>
    <submittedName>
        <fullName evidence="8">RNA polymerase sigma-70 factor</fullName>
    </submittedName>
</protein>
<keyword evidence="3" id="KW-0805">Transcription regulation</keyword>
<sequence>MAPPSPEAESAAAEFERQRPRLFALAYRMLGSAAEAEDAVQDTYLRWAAADRDGIEVPEAWLATVLTRQCLNRLGSARARREAYVGPWLPEPVLTPDPALGPLETVEQRESVSMALLMLLEQLTPPERAAFVLREAFAYSHRAVAETIGVSEANAQQLYRRARQRVTENGPRRFSAAEPEHQRIVERFFAAASGEDPSQLEALLAAEVTSWADGGGRVAAARRPVVGASKVARLLRGLVDRLPPQVAAHIGHGTLEAHATEANARPALLITLDGSVIAVSTLEVHDGIVTTMHTTANPEKLAFVDRQWKQVAAPMPLWRVEA</sequence>
<dbReference type="InterPro" id="IPR014303">
    <property type="entry name" value="RNA_pol_sigma-70_ECF"/>
</dbReference>
<organism evidence="8 9">
    <name type="scientific">Lipingzhangella rawalii</name>
    <dbReference type="NCBI Taxonomy" id="2055835"/>
    <lineage>
        <taxon>Bacteria</taxon>
        <taxon>Bacillati</taxon>
        <taxon>Actinomycetota</taxon>
        <taxon>Actinomycetes</taxon>
        <taxon>Streptosporangiales</taxon>
        <taxon>Nocardiopsidaceae</taxon>
        <taxon>Lipingzhangella</taxon>
    </lineage>
</organism>
<dbReference type="Proteomes" id="UP001250214">
    <property type="component" value="Unassembled WGS sequence"/>
</dbReference>
<dbReference type="InterPro" id="IPR013325">
    <property type="entry name" value="RNA_pol_sigma_r2"/>
</dbReference>
<dbReference type="NCBIfam" id="NF007214">
    <property type="entry name" value="PRK09636.1"/>
    <property type="match status" value="1"/>
</dbReference>
<dbReference type="InterPro" id="IPR032710">
    <property type="entry name" value="NTF2-like_dom_sf"/>
</dbReference>
<dbReference type="NCBIfam" id="TIGR02957">
    <property type="entry name" value="SigX4"/>
    <property type="match status" value="1"/>
</dbReference>
<dbReference type="Pfam" id="PF08281">
    <property type="entry name" value="Sigma70_r4_2"/>
    <property type="match status" value="1"/>
</dbReference>
<dbReference type="Pfam" id="PF04542">
    <property type="entry name" value="Sigma70_r2"/>
    <property type="match status" value="1"/>
</dbReference>
<name>A0ABU2HAC6_9ACTN</name>
<keyword evidence="4" id="KW-0731">Sigma factor</keyword>
<evidence type="ECO:0000256" key="3">
    <source>
        <dbReference type="ARBA" id="ARBA00023015"/>
    </source>
</evidence>
<dbReference type="PANTHER" id="PTHR30173:SF36">
    <property type="entry name" value="ECF RNA POLYMERASE SIGMA FACTOR SIGJ"/>
    <property type="match status" value="1"/>
</dbReference>
<dbReference type="EMBL" id="JAVLVT010000008">
    <property type="protein sequence ID" value="MDS1271790.1"/>
    <property type="molecule type" value="Genomic_DNA"/>
</dbReference>
<feature type="domain" description="RNA polymerase sigma-70 region 2" evidence="6">
    <location>
        <begin position="15"/>
        <end position="78"/>
    </location>
</feature>
<dbReference type="InterPro" id="IPR014284">
    <property type="entry name" value="RNA_pol_sigma-70_dom"/>
</dbReference>
<dbReference type="SUPFAM" id="SSF88946">
    <property type="entry name" value="Sigma2 domain of RNA polymerase sigma factors"/>
    <property type="match status" value="1"/>
</dbReference>
<comment type="subunit">
    <text evidence="2">Interacts transiently with the RNA polymerase catalytic core formed by RpoA, RpoB, RpoC and RpoZ (2 alpha, 1 beta, 1 beta' and 1 omega subunit) to form the RNA polymerase holoenzyme that can initiate transcription.</text>
</comment>
<dbReference type="Gene3D" id="1.10.1740.10">
    <property type="match status" value="1"/>
</dbReference>
<feature type="domain" description="RNA polymerase sigma factor 70 region 4 type 2" evidence="7">
    <location>
        <begin position="114"/>
        <end position="165"/>
    </location>
</feature>
<evidence type="ECO:0000259" key="6">
    <source>
        <dbReference type="Pfam" id="PF04542"/>
    </source>
</evidence>
<keyword evidence="9" id="KW-1185">Reference proteome</keyword>
<accession>A0ABU2HAC6</accession>
<reference evidence="9" key="1">
    <citation type="submission" date="2023-07" db="EMBL/GenBank/DDBJ databases">
        <title>Novel species in the genus Lipingzhangella isolated from Sambhar Salt Lake.</title>
        <authorList>
            <person name="Jiya N."/>
            <person name="Kajale S."/>
            <person name="Sharma A."/>
        </authorList>
    </citation>
    <scope>NUCLEOTIDE SEQUENCE [LARGE SCALE GENOMIC DNA]</scope>
    <source>
        <strain evidence="9">LS1_29</strain>
    </source>
</reference>
<dbReference type="InterPro" id="IPR013324">
    <property type="entry name" value="RNA_pol_sigma_r3/r4-like"/>
</dbReference>
<comment type="similarity">
    <text evidence="1">Belongs to the sigma-70 factor family. ECF subfamily.</text>
</comment>
<evidence type="ECO:0000313" key="8">
    <source>
        <dbReference type="EMBL" id="MDS1271790.1"/>
    </source>
</evidence>
<dbReference type="Gene3D" id="1.10.10.10">
    <property type="entry name" value="Winged helix-like DNA-binding domain superfamily/Winged helix DNA-binding domain"/>
    <property type="match status" value="1"/>
</dbReference>
<keyword evidence="5" id="KW-0804">Transcription</keyword>
<dbReference type="InterPro" id="IPR036388">
    <property type="entry name" value="WH-like_DNA-bd_sf"/>
</dbReference>
<evidence type="ECO:0000256" key="5">
    <source>
        <dbReference type="ARBA" id="ARBA00023163"/>
    </source>
</evidence>